<feature type="non-terminal residue" evidence="1">
    <location>
        <position position="129"/>
    </location>
</feature>
<name>A0A9N9HHT3_9GLOM</name>
<gene>
    <name evidence="1" type="ORF">AGERDE_LOCUS13159</name>
</gene>
<evidence type="ECO:0000313" key="2">
    <source>
        <dbReference type="Proteomes" id="UP000789831"/>
    </source>
</evidence>
<proteinExistence type="predicted"/>
<feature type="non-terminal residue" evidence="1">
    <location>
        <position position="1"/>
    </location>
</feature>
<accession>A0A9N9HHT3</accession>
<dbReference type="AlphaFoldDB" id="A0A9N9HHT3"/>
<comment type="caution">
    <text evidence="1">The sequence shown here is derived from an EMBL/GenBank/DDBJ whole genome shotgun (WGS) entry which is preliminary data.</text>
</comment>
<organism evidence="1 2">
    <name type="scientific">Ambispora gerdemannii</name>
    <dbReference type="NCBI Taxonomy" id="144530"/>
    <lineage>
        <taxon>Eukaryota</taxon>
        <taxon>Fungi</taxon>
        <taxon>Fungi incertae sedis</taxon>
        <taxon>Mucoromycota</taxon>
        <taxon>Glomeromycotina</taxon>
        <taxon>Glomeromycetes</taxon>
        <taxon>Archaeosporales</taxon>
        <taxon>Ambisporaceae</taxon>
        <taxon>Ambispora</taxon>
    </lineage>
</organism>
<reference evidence="1" key="1">
    <citation type="submission" date="2021-06" db="EMBL/GenBank/DDBJ databases">
        <authorList>
            <person name="Kallberg Y."/>
            <person name="Tangrot J."/>
            <person name="Rosling A."/>
        </authorList>
    </citation>
    <scope>NUCLEOTIDE SEQUENCE</scope>
    <source>
        <strain evidence="1">MT106</strain>
    </source>
</reference>
<dbReference type="OrthoDB" id="2429039at2759"/>
<dbReference type="EMBL" id="CAJVPL010015084">
    <property type="protein sequence ID" value="CAG8692590.1"/>
    <property type="molecule type" value="Genomic_DNA"/>
</dbReference>
<sequence>ISHGSEHDLVELIGHFIEAAVHELPIECQGSVGDRPDLMIRAFLRHRWEEIAYLESEKLKTNDNKIFDDHKKLIQLCLDGYTEISKKCQKEHFSENFISLGINIAVKIPFDTESIEEVKNFVHLLLTLR</sequence>
<evidence type="ECO:0000313" key="1">
    <source>
        <dbReference type="EMBL" id="CAG8692590.1"/>
    </source>
</evidence>
<protein>
    <submittedName>
        <fullName evidence="1">11645_t:CDS:1</fullName>
    </submittedName>
</protein>
<keyword evidence="2" id="KW-1185">Reference proteome</keyword>
<dbReference type="Proteomes" id="UP000789831">
    <property type="component" value="Unassembled WGS sequence"/>
</dbReference>